<feature type="domain" description="Glucose-1-phosphate adenylyltransferase/Bifunctional protein GlmU-like C-terminal hexapeptide" evidence="11">
    <location>
        <begin position="287"/>
        <end position="366"/>
    </location>
</feature>
<dbReference type="Proteomes" id="UP000663929">
    <property type="component" value="Chromosome"/>
</dbReference>
<feature type="binding site" evidence="9">
    <location>
        <position position="98"/>
    </location>
    <ligand>
        <name>alpha-D-glucose 1-phosphate</name>
        <dbReference type="ChEBI" id="CHEBI:58601"/>
    </ligand>
</feature>
<evidence type="ECO:0000256" key="2">
    <source>
        <dbReference type="ARBA" id="ARBA00022600"/>
    </source>
</evidence>
<keyword evidence="3 9" id="KW-0808">Transferase</keyword>
<evidence type="ECO:0000256" key="1">
    <source>
        <dbReference type="ARBA" id="ARBA00010443"/>
    </source>
</evidence>
<protein>
    <recommendedName>
        <fullName evidence="9">Glucose-1-phosphate adenylyltransferase</fullName>
        <ecNumber evidence="9">2.7.7.27</ecNumber>
    </recommendedName>
    <alternativeName>
        <fullName evidence="9">ADP-glucose pyrophosphorylase</fullName>
        <shortName evidence="9">ADPGlc PPase</shortName>
    </alternativeName>
    <alternativeName>
        <fullName evidence="9">ADP-glucose synthase</fullName>
    </alternativeName>
</protein>
<keyword evidence="13" id="KW-1185">Reference proteome</keyword>
<dbReference type="InterPro" id="IPR023049">
    <property type="entry name" value="GlgC_bac"/>
</dbReference>
<dbReference type="GO" id="GO:0005524">
    <property type="term" value="F:ATP binding"/>
    <property type="evidence" value="ECO:0007669"/>
    <property type="project" value="UniProtKB-KW"/>
</dbReference>
<keyword evidence="5 9" id="KW-0547">Nucleotide-binding</keyword>
<dbReference type="EC" id="2.7.7.27" evidence="9"/>
<name>A0A8A4U050_SULCO</name>
<keyword evidence="4 9" id="KW-0548">Nucleotidyltransferase</keyword>
<evidence type="ECO:0000256" key="4">
    <source>
        <dbReference type="ARBA" id="ARBA00022695"/>
    </source>
</evidence>
<reference evidence="12" key="1">
    <citation type="submission" date="2021-03" db="EMBL/GenBank/DDBJ databases">
        <title>Acanthopleuribacteraceae sp. M133.</title>
        <authorList>
            <person name="Wang G."/>
        </authorList>
    </citation>
    <scope>NUCLEOTIDE SEQUENCE</scope>
    <source>
        <strain evidence="12">M133</strain>
    </source>
</reference>
<evidence type="ECO:0000256" key="5">
    <source>
        <dbReference type="ARBA" id="ARBA00022741"/>
    </source>
</evidence>
<dbReference type="GO" id="GO:0005978">
    <property type="term" value="P:glycogen biosynthetic process"/>
    <property type="evidence" value="ECO:0007669"/>
    <property type="project" value="UniProtKB-UniRule"/>
</dbReference>
<evidence type="ECO:0000256" key="3">
    <source>
        <dbReference type="ARBA" id="ARBA00022679"/>
    </source>
</evidence>
<evidence type="ECO:0000259" key="10">
    <source>
        <dbReference type="Pfam" id="PF00483"/>
    </source>
</evidence>
<keyword evidence="8 9" id="KW-0119">Carbohydrate metabolism</keyword>
<accession>A0A8A4U050</accession>
<feature type="binding site" evidence="9">
    <location>
        <position position="163"/>
    </location>
    <ligand>
        <name>alpha-D-glucose 1-phosphate</name>
        <dbReference type="ChEBI" id="CHEBI:58601"/>
    </ligand>
</feature>
<keyword evidence="2 9" id="KW-0321">Glycogen metabolism</keyword>
<keyword evidence="7 9" id="KW-0320">Glycogen biosynthesis</keyword>
<dbReference type="PROSITE" id="PS00808">
    <property type="entry name" value="ADP_GLC_PYROPHOSPH_1"/>
    <property type="match status" value="1"/>
</dbReference>
<dbReference type="InterPro" id="IPR011831">
    <property type="entry name" value="ADP-Glc_PPase"/>
</dbReference>
<dbReference type="CDD" id="cd04651">
    <property type="entry name" value="LbH_G1P_AT_C"/>
    <property type="match status" value="1"/>
</dbReference>
<evidence type="ECO:0000256" key="9">
    <source>
        <dbReference type="HAMAP-Rule" id="MF_00624"/>
    </source>
</evidence>
<organism evidence="12 13">
    <name type="scientific">Sulfidibacter corallicola</name>
    <dbReference type="NCBI Taxonomy" id="2818388"/>
    <lineage>
        <taxon>Bacteria</taxon>
        <taxon>Pseudomonadati</taxon>
        <taxon>Acidobacteriota</taxon>
        <taxon>Holophagae</taxon>
        <taxon>Acanthopleuribacterales</taxon>
        <taxon>Acanthopleuribacteraceae</taxon>
        <taxon>Sulfidibacter</taxon>
    </lineage>
</organism>
<dbReference type="EMBL" id="CP071793">
    <property type="protein sequence ID" value="QTD52125.1"/>
    <property type="molecule type" value="Genomic_DNA"/>
</dbReference>
<feature type="domain" description="Nucleotidyl transferase" evidence="10">
    <location>
        <begin position="4"/>
        <end position="258"/>
    </location>
</feature>
<keyword evidence="6 9" id="KW-0067">ATP-binding</keyword>
<dbReference type="SUPFAM" id="SSF53448">
    <property type="entry name" value="Nucleotide-diphospho-sugar transferases"/>
    <property type="match status" value="1"/>
</dbReference>
<dbReference type="InterPro" id="IPR056818">
    <property type="entry name" value="GlmU/GlgC-like_hexapep"/>
</dbReference>
<dbReference type="GO" id="GO:0008878">
    <property type="term" value="F:glucose-1-phosphate adenylyltransferase activity"/>
    <property type="evidence" value="ECO:0007669"/>
    <property type="project" value="UniProtKB-UniRule"/>
</dbReference>
<dbReference type="PANTHER" id="PTHR43523">
    <property type="entry name" value="GLUCOSE-1-PHOSPHATE ADENYLYLTRANSFERASE-RELATED"/>
    <property type="match status" value="1"/>
</dbReference>
<proteinExistence type="inferred from homology"/>
<dbReference type="Gene3D" id="2.160.10.10">
    <property type="entry name" value="Hexapeptide repeat proteins"/>
    <property type="match status" value="1"/>
</dbReference>
<evidence type="ECO:0000313" key="13">
    <source>
        <dbReference type="Proteomes" id="UP000663929"/>
    </source>
</evidence>
<comment type="function">
    <text evidence="9">Involved in the biosynthesis of ADP-glucose, a building block required for the elongation reactions to produce glycogen. Catalyzes the reaction between ATP and alpha-D-glucose 1-phosphate (G1P) to produce pyrophosphate and ADP-Glc.</text>
</comment>
<gene>
    <name evidence="9" type="primary">glgC</name>
    <name evidence="12" type="ORF">J3U87_06590</name>
</gene>
<comment type="catalytic activity">
    <reaction evidence="9">
        <text>alpha-D-glucose 1-phosphate + ATP + H(+) = ADP-alpha-D-glucose + diphosphate</text>
        <dbReference type="Rhea" id="RHEA:12120"/>
        <dbReference type="ChEBI" id="CHEBI:15378"/>
        <dbReference type="ChEBI" id="CHEBI:30616"/>
        <dbReference type="ChEBI" id="CHEBI:33019"/>
        <dbReference type="ChEBI" id="CHEBI:57498"/>
        <dbReference type="ChEBI" id="CHEBI:58601"/>
        <dbReference type="EC" id="2.7.7.27"/>
    </reaction>
</comment>
<comment type="similarity">
    <text evidence="1 9">Belongs to the bacterial/plant glucose-1-phosphate adenylyltransferase family.</text>
</comment>
<dbReference type="KEGG" id="scor:J3U87_06590"/>
<dbReference type="Pfam" id="PF24894">
    <property type="entry name" value="Hexapep_GlmU"/>
    <property type="match status" value="1"/>
</dbReference>
<dbReference type="AlphaFoldDB" id="A0A8A4U050"/>
<dbReference type="InterPro" id="IPR011004">
    <property type="entry name" value="Trimer_LpxA-like_sf"/>
</dbReference>
<dbReference type="UniPathway" id="UPA00164"/>
<feature type="binding site" evidence="9">
    <location>
        <position position="189"/>
    </location>
    <ligand>
        <name>alpha-D-glucose 1-phosphate</name>
        <dbReference type="ChEBI" id="CHEBI:58601"/>
    </ligand>
</feature>
<evidence type="ECO:0000256" key="6">
    <source>
        <dbReference type="ARBA" id="ARBA00022840"/>
    </source>
</evidence>
<dbReference type="RefSeq" id="WP_237382234.1">
    <property type="nucleotide sequence ID" value="NZ_CP071793.1"/>
</dbReference>
<feature type="site" description="Could play a key role in the communication between the regulatory and the substrate sites" evidence="9">
    <location>
        <position position="97"/>
    </location>
</feature>
<dbReference type="Gene3D" id="3.90.550.10">
    <property type="entry name" value="Spore Coat Polysaccharide Biosynthesis Protein SpsA, Chain A"/>
    <property type="match status" value="1"/>
</dbReference>
<dbReference type="HAMAP" id="MF_00624">
    <property type="entry name" value="GlgC"/>
    <property type="match status" value="1"/>
</dbReference>
<dbReference type="InterPro" id="IPR029044">
    <property type="entry name" value="Nucleotide-diphossugar_trans"/>
</dbReference>
<dbReference type="PROSITE" id="PS00809">
    <property type="entry name" value="ADP_GLC_PYROPHOSPH_2"/>
    <property type="match status" value="1"/>
</dbReference>
<dbReference type="CDD" id="cd02508">
    <property type="entry name" value="ADP_Glucose_PP"/>
    <property type="match status" value="1"/>
</dbReference>
<dbReference type="SUPFAM" id="SSF51161">
    <property type="entry name" value="Trimeric LpxA-like enzymes"/>
    <property type="match status" value="1"/>
</dbReference>
<dbReference type="PANTHER" id="PTHR43523:SF2">
    <property type="entry name" value="GLUCOSE-1-PHOSPHATE ADENYLYLTRANSFERASE"/>
    <property type="match status" value="1"/>
</dbReference>
<comment type="pathway">
    <text evidence="9">Glycan biosynthesis; glycogen biosynthesis.</text>
</comment>
<evidence type="ECO:0000256" key="8">
    <source>
        <dbReference type="ARBA" id="ARBA00023277"/>
    </source>
</evidence>
<evidence type="ECO:0000256" key="7">
    <source>
        <dbReference type="ARBA" id="ARBA00023056"/>
    </source>
</evidence>
<evidence type="ECO:0000313" key="12">
    <source>
        <dbReference type="EMBL" id="QTD52125.1"/>
    </source>
</evidence>
<comment type="subunit">
    <text evidence="9">Homotetramer.</text>
</comment>
<dbReference type="InterPro" id="IPR005835">
    <property type="entry name" value="NTP_transferase_dom"/>
</dbReference>
<dbReference type="InterPro" id="IPR005836">
    <property type="entry name" value="ADP_Glu_pyroP_CS"/>
</dbReference>
<feature type="site" description="Could play a key role in the communication between the regulatory and the substrate sites" evidence="9">
    <location>
        <position position="57"/>
    </location>
</feature>
<sequence>MKVKAIVLAGGRGTRLAPLTLKRAKPAVPFAGKYRIIDFTLSNCVNSNIFDILIITQYRPHSLNEHIRNGRPWDLDRGFTGGVHLLHPFQGLKEKDWYAGTADAVLQNLNFVRHGVPDLVLVVSGDHVYKMDYTKLIRFHQSHGADATVCTVHVPLDQANRFGILEVGEEQRIEAFIEKPEDPRSTLASMGVYLFNYKALERALIDDGDRRDSSHDFGRDLIPHMLRGGTDIRAFPFSGYWVDVGMVDTYWQAQMDLLRRPPAMDLNDRNWVIHTRSEERPPTRIARGAEVANSLIANGVVISKDAIVEDSIFSPGVFVGPGARIRQSVLLSDAHIGAESVVDRCIIDKIVATGERSTIGRIEEGDGLGITCIGKSTHLPQNLVVGRGARIGTDLTPEDFAVFESGTVPDHARVGFEPGRSKLY</sequence>
<dbReference type="Pfam" id="PF00483">
    <property type="entry name" value="NTP_transferase"/>
    <property type="match status" value="1"/>
</dbReference>
<evidence type="ECO:0000259" key="11">
    <source>
        <dbReference type="Pfam" id="PF24894"/>
    </source>
</evidence>
<feature type="binding site" evidence="9">
    <location>
        <begin position="178"/>
        <end position="179"/>
    </location>
    <ligand>
        <name>alpha-D-glucose 1-phosphate</name>
        <dbReference type="ChEBI" id="CHEBI:58601"/>
    </ligand>
</feature>